<keyword evidence="11" id="KW-0863">Zinc-finger</keyword>
<keyword evidence="7" id="KW-0862">Zinc</keyword>
<dbReference type="PROSITE" id="PS50089">
    <property type="entry name" value="ZF_RING_2"/>
    <property type="match status" value="1"/>
</dbReference>
<dbReference type="SUPFAM" id="SSF57850">
    <property type="entry name" value="RING/U-box"/>
    <property type="match status" value="1"/>
</dbReference>
<dbReference type="SMART" id="SM00184">
    <property type="entry name" value="RING"/>
    <property type="match status" value="1"/>
</dbReference>
<dbReference type="AlphaFoldDB" id="A0A9R0K8U6"/>
<dbReference type="EC" id="2.3.2.27" evidence="3"/>
<evidence type="ECO:0000256" key="3">
    <source>
        <dbReference type="ARBA" id="ARBA00012483"/>
    </source>
</evidence>
<dbReference type="Proteomes" id="UP000813463">
    <property type="component" value="Chromosome 4"/>
</dbReference>
<evidence type="ECO:0000256" key="4">
    <source>
        <dbReference type="ARBA" id="ARBA00022679"/>
    </source>
</evidence>
<evidence type="ECO:0000256" key="12">
    <source>
        <dbReference type="SAM" id="Phobius"/>
    </source>
</evidence>
<feature type="domain" description="RING-type" evidence="13">
    <location>
        <begin position="145"/>
        <end position="187"/>
    </location>
</feature>
<dbReference type="GeneID" id="110801777"/>
<dbReference type="GO" id="GO:0016020">
    <property type="term" value="C:membrane"/>
    <property type="evidence" value="ECO:0000318"/>
    <property type="project" value="GO_Central"/>
</dbReference>
<feature type="transmembrane region" description="Helical" evidence="12">
    <location>
        <begin position="64"/>
        <end position="85"/>
    </location>
</feature>
<dbReference type="OrthoDB" id="8062037at2759"/>
<proteinExistence type="inferred from homology"/>
<keyword evidence="4" id="KW-0808">Transferase</keyword>
<gene>
    <name evidence="15" type="primary">LOC110801777</name>
</gene>
<organism evidence="14 15">
    <name type="scientific">Spinacia oleracea</name>
    <name type="common">Spinach</name>
    <dbReference type="NCBI Taxonomy" id="3562"/>
    <lineage>
        <taxon>Eukaryota</taxon>
        <taxon>Viridiplantae</taxon>
        <taxon>Streptophyta</taxon>
        <taxon>Embryophyta</taxon>
        <taxon>Tracheophyta</taxon>
        <taxon>Spermatophyta</taxon>
        <taxon>Magnoliopsida</taxon>
        <taxon>eudicotyledons</taxon>
        <taxon>Gunneridae</taxon>
        <taxon>Pentapetalae</taxon>
        <taxon>Caryophyllales</taxon>
        <taxon>Chenopodiaceae</taxon>
        <taxon>Chenopodioideae</taxon>
        <taxon>Anserineae</taxon>
        <taxon>Spinacia</taxon>
    </lineage>
</organism>
<comment type="catalytic activity">
    <reaction evidence="1">
        <text>S-ubiquitinyl-[E2 ubiquitin-conjugating enzyme]-L-cysteine + [acceptor protein]-L-lysine = [E2 ubiquitin-conjugating enzyme]-L-cysteine + N(6)-ubiquitinyl-[acceptor protein]-L-lysine.</text>
        <dbReference type="EC" id="2.3.2.27"/>
    </reaction>
</comment>
<keyword evidence="9 12" id="KW-0472">Membrane</keyword>
<sequence>MMPTISFNSLPKEIINNLHYSRRLLLHPSFQQHSPPTTSQAPTPTYEVLEDPTGRGKPGYDANIIMIFAVLVFALICSLCINTFIRCVLKWSSMITGEPNYYLNMVSRSGHKKRVSNGLDKRALKTFPVVKYSNEVKIQGLGTECVICLCEFKGGEKVRILPKCHHGFHVKCIDEWLSAHSSCPTCRQSLVETCQKIIGCGGDHQTTTSSTTTTISSTTTSTIEVVIVSIVPLEREDLVRNYRGEVAQR</sequence>
<comment type="subcellular location">
    <subcellularLocation>
        <location evidence="2">Membrane</location>
        <topology evidence="2">Single-pass membrane protein</topology>
    </subcellularLocation>
</comment>
<evidence type="ECO:0000313" key="15">
    <source>
        <dbReference type="RefSeq" id="XP_021862886.1"/>
    </source>
</evidence>
<dbReference type="InterPro" id="IPR001841">
    <property type="entry name" value="Znf_RING"/>
</dbReference>
<evidence type="ECO:0000256" key="1">
    <source>
        <dbReference type="ARBA" id="ARBA00000900"/>
    </source>
</evidence>
<keyword evidence="5 12" id="KW-0812">Transmembrane</keyword>
<dbReference type="InterPro" id="IPR044602">
    <property type="entry name" value="ATL10/ATL72-79-like"/>
</dbReference>
<protein>
    <recommendedName>
        <fullName evidence="3">RING-type E3 ubiquitin transferase</fullName>
        <ecNumber evidence="3">2.3.2.27</ecNumber>
    </recommendedName>
</protein>
<dbReference type="GO" id="GO:0061630">
    <property type="term" value="F:ubiquitin protein ligase activity"/>
    <property type="evidence" value="ECO:0007669"/>
    <property type="project" value="UniProtKB-EC"/>
</dbReference>
<dbReference type="InterPro" id="IPR013083">
    <property type="entry name" value="Znf_RING/FYVE/PHD"/>
</dbReference>
<dbReference type="PANTHER" id="PTHR46905">
    <property type="entry name" value="RING-H2 FINGER PROTEIN ATL78"/>
    <property type="match status" value="1"/>
</dbReference>
<dbReference type="KEGG" id="soe:110801777"/>
<dbReference type="RefSeq" id="XP_021862886.1">
    <property type="nucleotide sequence ID" value="XM_022007194.2"/>
</dbReference>
<dbReference type="GO" id="GO:0008270">
    <property type="term" value="F:zinc ion binding"/>
    <property type="evidence" value="ECO:0007669"/>
    <property type="project" value="UniProtKB-KW"/>
</dbReference>
<evidence type="ECO:0000256" key="8">
    <source>
        <dbReference type="ARBA" id="ARBA00022989"/>
    </source>
</evidence>
<name>A0A9R0K8U6_SPIOL</name>
<evidence type="ECO:0000256" key="6">
    <source>
        <dbReference type="ARBA" id="ARBA00022723"/>
    </source>
</evidence>
<evidence type="ECO:0000256" key="2">
    <source>
        <dbReference type="ARBA" id="ARBA00004167"/>
    </source>
</evidence>
<keyword evidence="6" id="KW-0479">Metal-binding</keyword>
<evidence type="ECO:0000313" key="14">
    <source>
        <dbReference type="Proteomes" id="UP000813463"/>
    </source>
</evidence>
<reference evidence="14" key="1">
    <citation type="journal article" date="2021" name="Nat. Commun.">
        <title>Genomic analyses provide insights into spinach domestication and the genetic basis of agronomic traits.</title>
        <authorList>
            <person name="Cai X."/>
            <person name="Sun X."/>
            <person name="Xu C."/>
            <person name="Sun H."/>
            <person name="Wang X."/>
            <person name="Ge C."/>
            <person name="Zhang Z."/>
            <person name="Wang Q."/>
            <person name="Fei Z."/>
            <person name="Jiao C."/>
            <person name="Wang Q."/>
        </authorList>
    </citation>
    <scope>NUCLEOTIDE SEQUENCE [LARGE SCALE GENOMIC DNA]</scope>
    <source>
        <strain evidence="14">cv. Varoflay</strain>
    </source>
</reference>
<evidence type="ECO:0000256" key="9">
    <source>
        <dbReference type="ARBA" id="ARBA00023136"/>
    </source>
</evidence>
<dbReference type="CDD" id="cd16461">
    <property type="entry name" value="RING-H2_EL5-like"/>
    <property type="match status" value="1"/>
</dbReference>
<evidence type="ECO:0000256" key="10">
    <source>
        <dbReference type="ARBA" id="ARBA00024209"/>
    </source>
</evidence>
<dbReference type="GO" id="GO:0004842">
    <property type="term" value="F:ubiquitin-protein transferase activity"/>
    <property type="evidence" value="ECO:0000318"/>
    <property type="project" value="GO_Central"/>
</dbReference>
<evidence type="ECO:0000256" key="11">
    <source>
        <dbReference type="PROSITE-ProRule" id="PRU00175"/>
    </source>
</evidence>
<evidence type="ECO:0000259" key="13">
    <source>
        <dbReference type="PROSITE" id="PS50089"/>
    </source>
</evidence>
<dbReference type="Pfam" id="PF13639">
    <property type="entry name" value="zf-RING_2"/>
    <property type="match status" value="1"/>
</dbReference>
<evidence type="ECO:0000256" key="7">
    <source>
        <dbReference type="ARBA" id="ARBA00022833"/>
    </source>
</evidence>
<reference evidence="15" key="2">
    <citation type="submission" date="2025-08" db="UniProtKB">
        <authorList>
            <consortium name="RefSeq"/>
        </authorList>
    </citation>
    <scope>IDENTIFICATION</scope>
    <source>
        <tissue evidence="15">Leaf</tissue>
    </source>
</reference>
<dbReference type="GO" id="GO:0016567">
    <property type="term" value="P:protein ubiquitination"/>
    <property type="evidence" value="ECO:0007669"/>
    <property type="project" value="InterPro"/>
</dbReference>
<dbReference type="FunFam" id="3.30.40.10:FF:000632">
    <property type="entry name" value="RING-H2 finger protein ATL73"/>
    <property type="match status" value="1"/>
</dbReference>
<keyword evidence="14" id="KW-1185">Reference proteome</keyword>
<accession>A0A9R0K8U6</accession>
<comment type="similarity">
    <text evidence="10">Belongs to the RING-type zinc finger family. ATL subfamily.</text>
</comment>
<dbReference type="Gene3D" id="3.30.40.10">
    <property type="entry name" value="Zinc/RING finger domain, C3HC4 (zinc finger)"/>
    <property type="match status" value="1"/>
</dbReference>
<keyword evidence="8 12" id="KW-1133">Transmembrane helix</keyword>
<dbReference type="PANTHER" id="PTHR46905:SF7">
    <property type="entry name" value="RING-H2 FINGER PROTEIN ATL78"/>
    <property type="match status" value="1"/>
</dbReference>
<evidence type="ECO:0000256" key="5">
    <source>
        <dbReference type="ARBA" id="ARBA00022692"/>
    </source>
</evidence>